<evidence type="ECO:0000313" key="7">
    <source>
        <dbReference type="EMBL" id="CAL1583638.1"/>
    </source>
</evidence>
<sequence>MLDNWSRTNRSLLSLSLTSMALTLSVLAFCTSYWCVGTHKVVKPVCLSPVKMKNCGQNNSQPYTTEAPTPDPRMKASNVTLSPEQKEELARLRKRQLANAVQYIWETGEDKYMLRYFHTGFWLSCEKHQTGSDTEEKCRSFIELTPGETQGVLWLSVYSEFTYIGLLAMGFLLMCIECICLCTKREMNALKINAYAAMCTVLSGMMGMVAHMMYTTVFQMTVSIGPKDWRPQSWDYGWSFAMAWLSFSCCMAAAVATLNSYTKTLIEMKHRARVRLEEARTAACAPSYEEVIRGGGLFSISQLIQLAQQGLMMDPHWAQGMSPTVGPLACGAGGALLVGGGGLGVGMGAGQMGAVGASVAAALGAGLGSSVGSSLGSGLGLGAETLGAPRGRLGDPHGVVMLEGCGSEGCEDCEREMDEMDFSLQEETGSIC</sequence>
<organism evidence="7 8">
    <name type="scientific">Knipowitschia caucasica</name>
    <name type="common">Caucasian dwarf goby</name>
    <name type="synonym">Pomatoschistus caucasicus</name>
    <dbReference type="NCBI Taxonomy" id="637954"/>
    <lineage>
        <taxon>Eukaryota</taxon>
        <taxon>Metazoa</taxon>
        <taxon>Chordata</taxon>
        <taxon>Craniata</taxon>
        <taxon>Vertebrata</taxon>
        <taxon>Euteleostomi</taxon>
        <taxon>Actinopterygii</taxon>
        <taxon>Neopterygii</taxon>
        <taxon>Teleostei</taxon>
        <taxon>Neoteleostei</taxon>
        <taxon>Acanthomorphata</taxon>
        <taxon>Gobiaria</taxon>
        <taxon>Gobiiformes</taxon>
        <taxon>Gobioidei</taxon>
        <taxon>Gobiidae</taxon>
        <taxon>Gobiinae</taxon>
        <taxon>Knipowitschia</taxon>
    </lineage>
</organism>
<comment type="similarity">
    <text evidence="2">Belongs to the GSG1 family.</text>
</comment>
<dbReference type="InterPro" id="IPR050579">
    <property type="entry name" value="PMP-22/EMP/MP20-like"/>
</dbReference>
<keyword evidence="3 6" id="KW-0812">Transmembrane</keyword>
<dbReference type="PANTHER" id="PTHR10671">
    <property type="entry name" value="EPITHELIAL MEMBRANE PROTEIN-RELATED"/>
    <property type="match status" value="1"/>
</dbReference>
<gene>
    <name evidence="7" type="ORF">KC01_LOCUS14088</name>
</gene>
<comment type="subcellular location">
    <subcellularLocation>
        <location evidence="1">Membrane</location>
        <topology evidence="1">Multi-pass membrane protein</topology>
    </subcellularLocation>
</comment>
<feature type="transmembrane region" description="Helical" evidence="6">
    <location>
        <begin position="12"/>
        <end position="34"/>
    </location>
</feature>
<evidence type="ECO:0000256" key="6">
    <source>
        <dbReference type="SAM" id="Phobius"/>
    </source>
</evidence>
<dbReference type="AlphaFoldDB" id="A0AAV2K3X6"/>
<dbReference type="Proteomes" id="UP001497482">
    <property type="component" value="Chromosome 16"/>
</dbReference>
<feature type="transmembrane region" description="Helical" evidence="6">
    <location>
        <begin position="236"/>
        <end position="261"/>
    </location>
</feature>
<feature type="transmembrane region" description="Helical" evidence="6">
    <location>
        <begin position="161"/>
        <end position="182"/>
    </location>
</feature>
<evidence type="ECO:0000256" key="1">
    <source>
        <dbReference type="ARBA" id="ARBA00004141"/>
    </source>
</evidence>
<name>A0AAV2K3X6_KNICA</name>
<keyword evidence="4 6" id="KW-1133">Transmembrane helix</keyword>
<dbReference type="GO" id="GO:0005886">
    <property type="term" value="C:plasma membrane"/>
    <property type="evidence" value="ECO:0007669"/>
    <property type="project" value="TreeGrafter"/>
</dbReference>
<evidence type="ECO:0000256" key="5">
    <source>
        <dbReference type="ARBA" id="ARBA00023136"/>
    </source>
</evidence>
<keyword evidence="5 6" id="KW-0472">Membrane</keyword>
<reference evidence="7 8" key="1">
    <citation type="submission" date="2024-04" db="EMBL/GenBank/DDBJ databases">
        <authorList>
            <person name="Waldvogel A.-M."/>
            <person name="Schoenle A."/>
        </authorList>
    </citation>
    <scope>NUCLEOTIDE SEQUENCE [LARGE SCALE GENOMIC DNA]</scope>
</reference>
<dbReference type="PANTHER" id="PTHR10671:SF78">
    <property type="entry name" value="SI:CH211-232M10.6"/>
    <property type="match status" value="1"/>
</dbReference>
<accession>A0AAV2K3X6</accession>
<dbReference type="EMBL" id="OZ035838">
    <property type="protein sequence ID" value="CAL1583638.1"/>
    <property type="molecule type" value="Genomic_DNA"/>
</dbReference>
<feature type="transmembrane region" description="Helical" evidence="6">
    <location>
        <begin position="194"/>
        <end position="216"/>
    </location>
</feature>
<dbReference type="InterPro" id="IPR012478">
    <property type="entry name" value="GSG-1"/>
</dbReference>
<evidence type="ECO:0000256" key="2">
    <source>
        <dbReference type="ARBA" id="ARBA00007425"/>
    </source>
</evidence>
<protein>
    <submittedName>
        <fullName evidence="7">Uncharacterized protein</fullName>
    </submittedName>
</protein>
<proteinExistence type="inferred from homology"/>
<evidence type="ECO:0000256" key="3">
    <source>
        <dbReference type="ARBA" id="ARBA00022692"/>
    </source>
</evidence>
<keyword evidence="8" id="KW-1185">Reference proteome</keyword>
<evidence type="ECO:0000313" key="8">
    <source>
        <dbReference type="Proteomes" id="UP001497482"/>
    </source>
</evidence>
<evidence type="ECO:0000256" key="4">
    <source>
        <dbReference type="ARBA" id="ARBA00022989"/>
    </source>
</evidence>
<dbReference type="Pfam" id="PF07803">
    <property type="entry name" value="GSG-1"/>
    <property type="match status" value="1"/>
</dbReference>
<dbReference type="Gene3D" id="1.20.140.150">
    <property type="match status" value="1"/>
</dbReference>